<dbReference type="GO" id="GO:0032012">
    <property type="term" value="P:regulation of ARF protein signal transduction"/>
    <property type="evidence" value="ECO:0007669"/>
    <property type="project" value="InterPro"/>
</dbReference>
<feature type="domain" description="SEC7" evidence="2">
    <location>
        <begin position="880"/>
        <end position="1086"/>
    </location>
</feature>
<dbReference type="PANTHER" id="PTHR10663:SF388">
    <property type="entry name" value="GOLGI-SPECIFIC BREFELDIN A-RESISTANCE GUANINE NUCLEOTIDE EXCHANGE FACTOR 1"/>
    <property type="match status" value="1"/>
</dbReference>
<dbReference type="GO" id="GO:0005737">
    <property type="term" value="C:cytoplasm"/>
    <property type="evidence" value="ECO:0007669"/>
    <property type="project" value="UniProtKB-ARBA"/>
</dbReference>
<name>M1VFU8_CYAM1</name>
<dbReference type="KEGG" id="cme:CYME_CMP281C"/>
<dbReference type="Pfam" id="PF01369">
    <property type="entry name" value="Sec7"/>
    <property type="match status" value="1"/>
</dbReference>
<feature type="region of interest" description="Disordered" evidence="1">
    <location>
        <begin position="1477"/>
        <end position="1567"/>
    </location>
</feature>
<dbReference type="GO" id="GO:0005085">
    <property type="term" value="F:guanyl-nucleotide exchange factor activity"/>
    <property type="evidence" value="ECO:0007669"/>
    <property type="project" value="InterPro"/>
</dbReference>
<evidence type="ECO:0000313" key="3">
    <source>
        <dbReference type="EMBL" id="BAM81882.1"/>
    </source>
</evidence>
<dbReference type="Gene3D" id="1.10.220.20">
    <property type="match status" value="1"/>
</dbReference>
<dbReference type="HOGENOM" id="CLU_229383_0_0_1"/>
<feature type="compositionally biased region" description="Basic and acidic residues" evidence="1">
    <location>
        <begin position="1641"/>
        <end position="1656"/>
    </location>
</feature>
<feature type="compositionally biased region" description="Polar residues" evidence="1">
    <location>
        <begin position="1676"/>
        <end position="1689"/>
    </location>
</feature>
<accession>M1VFU8</accession>
<dbReference type="PROSITE" id="PS50190">
    <property type="entry name" value="SEC7"/>
    <property type="match status" value="1"/>
</dbReference>
<proteinExistence type="predicted"/>
<dbReference type="GO" id="GO:0016192">
    <property type="term" value="P:vesicle-mediated transport"/>
    <property type="evidence" value="ECO:0007669"/>
    <property type="project" value="UniProtKB-ARBA"/>
</dbReference>
<feature type="region of interest" description="Disordered" evidence="1">
    <location>
        <begin position="231"/>
        <end position="280"/>
    </location>
</feature>
<reference evidence="3 4" key="2">
    <citation type="journal article" date="2007" name="BMC Biol.">
        <title>A 100%-complete sequence reveals unusually simple genomic features in the hot-spring red alga Cyanidioschyzon merolae.</title>
        <authorList>
            <person name="Nozaki H."/>
            <person name="Takano H."/>
            <person name="Misumi O."/>
            <person name="Terasawa K."/>
            <person name="Matsuzaki M."/>
            <person name="Maruyama S."/>
            <person name="Nishida K."/>
            <person name="Yagisawa F."/>
            <person name="Yoshida Y."/>
            <person name="Fujiwara T."/>
            <person name="Takio S."/>
            <person name="Tamura K."/>
            <person name="Chung S.J."/>
            <person name="Nakamura S."/>
            <person name="Kuroiwa H."/>
            <person name="Tanaka K."/>
            <person name="Sato N."/>
            <person name="Kuroiwa T."/>
        </authorList>
    </citation>
    <scope>NUCLEOTIDE SEQUENCE [LARGE SCALE GENOMIC DNA]</scope>
    <source>
        <strain evidence="3 4">10D</strain>
    </source>
</reference>
<dbReference type="Proteomes" id="UP000007014">
    <property type="component" value="Chromosome 16"/>
</dbReference>
<feature type="compositionally biased region" description="Low complexity" evidence="1">
    <location>
        <begin position="1613"/>
        <end position="1625"/>
    </location>
</feature>
<dbReference type="InterPro" id="IPR035999">
    <property type="entry name" value="Sec7_dom_sf"/>
</dbReference>
<dbReference type="EMBL" id="AP006498">
    <property type="protein sequence ID" value="BAM81882.1"/>
    <property type="molecule type" value="Genomic_DNA"/>
</dbReference>
<reference evidence="3 4" key="1">
    <citation type="journal article" date="2004" name="Nature">
        <title>Genome sequence of the ultrasmall unicellular red alga Cyanidioschyzon merolae 10D.</title>
        <authorList>
            <person name="Matsuzaki M."/>
            <person name="Misumi O."/>
            <person name="Shin-i T."/>
            <person name="Maruyama S."/>
            <person name="Takahara M."/>
            <person name="Miyagishima S."/>
            <person name="Mori T."/>
            <person name="Nishida K."/>
            <person name="Yagisawa F."/>
            <person name="Nishida K."/>
            <person name="Yoshida Y."/>
            <person name="Nishimura Y."/>
            <person name="Nakao S."/>
            <person name="Kobayashi T."/>
            <person name="Momoyama Y."/>
            <person name="Higashiyama T."/>
            <person name="Minoda A."/>
            <person name="Sano M."/>
            <person name="Nomoto H."/>
            <person name="Oishi K."/>
            <person name="Hayashi H."/>
            <person name="Ohta F."/>
            <person name="Nishizaka S."/>
            <person name="Haga S."/>
            <person name="Miura S."/>
            <person name="Morishita T."/>
            <person name="Kabeya Y."/>
            <person name="Terasawa K."/>
            <person name="Suzuki Y."/>
            <person name="Ishii Y."/>
            <person name="Asakawa S."/>
            <person name="Takano H."/>
            <person name="Ohta N."/>
            <person name="Kuroiwa H."/>
            <person name="Tanaka K."/>
            <person name="Shimizu N."/>
            <person name="Sugano S."/>
            <person name="Sato N."/>
            <person name="Nozaki H."/>
            <person name="Ogasawara N."/>
            <person name="Kohara Y."/>
            <person name="Kuroiwa T."/>
        </authorList>
    </citation>
    <scope>NUCLEOTIDE SEQUENCE [LARGE SCALE GENOMIC DNA]</scope>
    <source>
        <strain evidence="3 4">10D</strain>
    </source>
</reference>
<dbReference type="InterPro" id="IPR000904">
    <property type="entry name" value="Sec7_dom"/>
</dbReference>
<dbReference type="OrthoDB" id="3401at2759"/>
<evidence type="ECO:0000313" key="4">
    <source>
        <dbReference type="Proteomes" id="UP000007014"/>
    </source>
</evidence>
<feature type="region of interest" description="Disordered" evidence="1">
    <location>
        <begin position="1613"/>
        <end position="1711"/>
    </location>
</feature>
<dbReference type="RefSeq" id="XP_005537918.1">
    <property type="nucleotide sequence ID" value="XM_005537861.1"/>
</dbReference>
<dbReference type="CDD" id="cd00171">
    <property type="entry name" value="Sec7"/>
    <property type="match status" value="1"/>
</dbReference>
<dbReference type="Gene3D" id="1.10.1000.11">
    <property type="entry name" value="Arf Nucleotide-binding Site Opener,domain 2"/>
    <property type="match status" value="1"/>
</dbReference>
<dbReference type="eggNOG" id="KOG0928">
    <property type="taxonomic scope" value="Eukaryota"/>
</dbReference>
<dbReference type="SMART" id="SM00222">
    <property type="entry name" value="Sec7"/>
    <property type="match status" value="1"/>
</dbReference>
<feature type="region of interest" description="Disordered" evidence="1">
    <location>
        <begin position="26"/>
        <end position="46"/>
    </location>
</feature>
<organism evidence="3 4">
    <name type="scientific">Cyanidioschyzon merolae (strain NIES-3377 / 10D)</name>
    <name type="common">Unicellular red alga</name>
    <dbReference type="NCBI Taxonomy" id="280699"/>
    <lineage>
        <taxon>Eukaryota</taxon>
        <taxon>Rhodophyta</taxon>
        <taxon>Bangiophyceae</taxon>
        <taxon>Cyanidiales</taxon>
        <taxon>Cyanidiaceae</taxon>
        <taxon>Cyanidioschyzon</taxon>
    </lineage>
</organism>
<dbReference type="GO" id="GO:0012505">
    <property type="term" value="C:endomembrane system"/>
    <property type="evidence" value="ECO:0007669"/>
    <property type="project" value="UniProtKB-ARBA"/>
</dbReference>
<dbReference type="PANTHER" id="PTHR10663">
    <property type="entry name" value="GUANYL-NUCLEOTIDE EXCHANGE FACTOR"/>
    <property type="match status" value="1"/>
</dbReference>
<gene>
    <name evidence="3" type="ORF">CYME_CMP281C</name>
</gene>
<feature type="region of interest" description="Disordered" evidence="1">
    <location>
        <begin position="1800"/>
        <end position="1823"/>
    </location>
</feature>
<sequence length="2386" mass="261956">MRLSERPWSPVTPFLGAFQCLRRSVDPEAASSRKTPVDGVRTTTRSHSVTAVGIERASSLVSNVTEDELLDQSIRPELVRLLSKGEGALKSEKEPAAPVTVRLQLKRWRRREASSVEHWNPAVTCHVRQGPDWETAYGSCPASVYLDELDSLWSICQRSALDSSNTEQPQRVALADRLWSLSLQLQSIVHTGRINWAKLAGACESGCLNASGPRHDTVSDLGGSSTTRLMTDDGQNLLNHSSESPSCYQAPAQETHHDDSPSWVSSKTSQGSAELPSVPLSPQIRPKAAFVSADMELVAIADDQGRAASYADGEHATAVCAKLVSWPSDDDDDDDDSQVWDASADETMRRSRRKHVLRIPKAKQEYLVSVPASCPHWGIWWLPGTAILEPLLEILESPTASIAVVTATLETLERLLRRGAARGLVLDEQRDVVVTVATSSVATDAGCTQGSATASIESFRVLGRRWLDLYARERVLARLVVVALTRWYQQQVRVAGAESALLCFLHLVQTIVDAGVPSLDGDAVASSTALNRDTGAASSCGALPVSALESLCLMCLHCAAGRHRLRSPLLRRRGEEVLVKISELLFRRASGAAIRKWMLRLIAAMIDPTVADAALVICGEDAASITAESSSPGETVNDDHVANPVSELRRILWEDKSTGRAATEWLGLGLLNSSVDANRRRKETQVLGLRMLHPVLDALIQAQTPISEQVLGVDATLRALVLGPLSLALLRCLAQSDDALCAEVHALAFPLALKLVECLGPEALTFFHTLLTVILPSALEGVREPAMRSNGSVAQELCFPLLRQLLSRLDLLWSAYLAYDCSLQFADALGPLFQVIANASHPFAVPLMATLLESLQQRDWGPRPLRLKPCTAADWDTLYQQRAQKQRRQQVLDTLAGNGASQRDWNATDLWKSLQKSQLLGEGTPPEPAATPSAASLLAQFLRATPELDKVLIGQVIGSPDPFSQQVLAAYAQTFDLHQLPIDAALRLFLESFRLPGESQKIDRIMQAFATHYFNQNQGPSLPLASADAAHVLSFAMIMLNTDQHHGQVKQRMTLADFTHNNRGINDGDDLPAAYLQGIYERIRQQEIRLSDDHGVAALDRVHWEALLRNQQHALQVGSGHAEQLWTSPRRAAACLLGFIWPTLLEAFGSRLVLLLFPPGVASAEAGATTAHSSSTTTSTLSSALTERPQSAEHRSMRRAGRLLSQGTSSGSGSGSEHPAEPLLLPVLGAADPSWDQVEEDALPSGDESRVQLQERWLTRWDHWRRTIVEDQGPWLVRYRTRAALREAVLRLFCRLGWTAHLLAMPTILGQVLELLTLLTGVVDDRWPEPTPETASHRCSLPEAPCPCIQAPEQDEAVWVFLSHWKRSRRKTRSATWLGRHRPAQQVLVAVLGLAARCLPGLDAAAWCALTALQLRLVEMRLTSPLLIEPEFVNWLPALWAPDGTLLLPGRFAPPWASMLRDLALRECPELQLLRPSAADVASPQPEPTSLSGCVAAGTPQSPQQRHMRKTRSAEERLERRTKHTAADADTQSLIASRGIGGDDGDDDEDHATASAAQHTVDAPRLGDRMQVLPQELVDMADDSSEANSYGASGSGLLATLLSGIGFGFSGTETSTSTSADSAAAKGRPRHDKTQTGGDNDLERARSWRAVERLIADPEPDELSDLDAYRSPTECAPSTRNADASLSQPATTTTTTAADTGAGKTTAPETEPWRRLVVEDSWDLVRAVFPRYLRKPDMDAERRALTRRCLVYALQQANLFDPARWMTASAGLLEALGHAARWAYQLPMPAATRPVALETLHPDSGNQQHEQHQQHQQKQQQPESALTSTWTVSACRWFPRRALWRYAHLSAADTATWRKAWLLEHVSLVVLSDVGRMLAHWGVLQELVHMEMATAVDDPTLSLECAVFALVRLVLRVLAVAERNLSDRVCWTILAAVYKNLRLLMPLATSAFDALCLPVLVALGTILERYPRWIPPEDGWETLCLVLERALRQSESTVQVAWQVLMLLLARLDQQMEHGTLHETEEFSLQCLELLLTAIEQPYRPAATTAASTGTNAVSPYGCFQRLFAQRAALLTGAERCLPLLGRLARVVATHRSISVRYEALVTLERILMEPLWQNISESSRVELFTGVLLPLAEALQWEVLSNESTLHTDPVLRERLLIRLVMVLNRFWLLQHMLLQQVPETTINDWWMRLVRILGDLYAVAVRRSRAQRLAGVSDGRWASAPVPVAASETLAEHIHETLKNTLLVMVTGGFLDPTLELAGAETTAVTENACSTAARRWSETFTLLAPLFPALEEDLLGLLAQAPMHRSRAVQRDTDAAHTLAEQKISPTPVDVPQRPDDVTTHTLTETSAQTTDASTSTYESAAPSAVLCTDEHSCTELDK</sequence>
<dbReference type="SUPFAM" id="SSF48425">
    <property type="entry name" value="Sec7 domain"/>
    <property type="match status" value="1"/>
</dbReference>
<protein>
    <submittedName>
        <fullName evidence="3">Similar to guanine nucleotide exchange factor</fullName>
    </submittedName>
</protein>
<keyword evidence="4" id="KW-1185">Reference proteome</keyword>
<dbReference type="InterPro" id="IPR023394">
    <property type="entry name" value="Sec7_C_sf"/>
</dbReference>
<evidence type="ECO:0000256" key="1">
    <source>
        <dbReference type="SAM" id="MobiDB-lite"/>
    </source>
</evidence>
<feature type="compositionally biased region" description="Low complexity" evidence="1">
    <location>
        <begin position="1166"/>
        <end position="1187"/>
    </location>
</feature>
<feature type="region of interest" description="Disordered" evidence="1">
    <location>
        <begin position="1166"/>
        <end position="1198"/>
    </location>
</feature>
<feature type="compositionally biased region" description="Polar residues" evidence="1">
    <location>
        <begin position="262"/>
        <end position="272"/>
    </location>
</feature>
<evidence type="ECO:0000259" key="2">
    <source>
        <dbReference type="PROSITE" id="PS50190"/>
    </source>
</evidence>
<dbReference type="STRING" id="280699.M1VFU8"/>
<dbReference type="Gramene" id="CMP281CT">
    <property type="protein sequence ID" value="CMP281CT"/>
    <property type="gene ID" value="CMP281C"/>
</dbReference>
<dbReference type="GeneID" id="16996144"/>
<dbReference type="FunFam" id="1.10.1000.11:FF:000002">
    <property type="entry name" value="Cytohesin 1"/>
    <property type="match status" value="1"/>
</dbReference>
<feature type="compositionally biased region" description="Polar residues" evidence="1">
    <location>
        <begin position="231"/>
        <end position="247"/>
    </location>
</feature>
<feature type="compositionally biased region" description="Low complexity" evidence="1">
    <location>
        <begin position="1690"/>
        <end position="1707"/>
    </location>
</feature>